<evidence type="ECO:0000313" key="2">
    <source>
        <dbReference type="Proteomes" id="UP001579974"/>
    </source>
</evidence>
<dbReference type="Proteomes" id="UP001579974">
    <property type="component" value="Unassembled WGS sequence"/>
</dbReference>
<dbReference type="EMBL" id="JBDXSU010000026">
    <property type="protein sequence ID" value="MFB5192678.1"/>
    <property type="molecule type" value="Genomic_DNA"/>
</dbReference>
<sequence>MDKNLQWANDTYERIQREWQVRMLGEQAVRDREEEQMYQAFLKRLIRDGYVKQDGDK</sequence>
<name>A0ABV5AKI3_9BACL</name>
<gene>
    <name evidence="1" type="ORF">KKP3000_001887</name>
</gene>
<evidence type="ECO:0000313" key="1">
    <source>
        <dbReference type="EMBL" id="MFB5192678.1"/>
    </source>
</evidence>
<reference evidence="1 2" key="1">
    <citation type="journal article" date="2024" name="Int. J. Mol. Sci.">
        <title>Exploration of Alicyclobacillus spp. Genome in Search of Antibiotic Resistance.</title>
        <authorList>
            <person name="Bucka-Kolendo J."/>
            <person name="Kiousi D.E."/>
            <person name="Dekowska A."/>
            <person name="Mikolajczuk-Szczyrba A."/>
            <person name="Karadedos D.M."/>
            <person name="Michael P."/>
            <person name="Galanis A."/>
            <person name="Sokolowska B."/>
        </authorList>
    </citation>
    <scope>NUCLEOTIDE SEQUENCE [LARGE SCALE GENOMIC DNA]</scope>
    <source>
        <strain evidence="1 2">KKP 3000</strain>
    </source>
</reference>
<protein>
    <submittedName>
        <fullName evidence="1">Uncharacterized protein</fullName>
    </submittedName>
</protein>
<organism evidence="1 2">
    <name type="scientific">Alicyclobacillus fastidiosus</name>
    <dbReference type="NCBI Taxonomy" id="392011"/>
    <lineage>
        <taxon>Bacteria</taxon>
        <taxon>Bacillati</taxon>
        <taxon>Bacillota</taxon>
        <taxon>Bacilli</taxon>
        <taxon>Bacillales</taxon>
        <taxon>Alicyclobacillaceae</taxon>
        <taxon>Alicyclobacillus</taxon>
    </lineage>
</organism>
<keyword evidence="2" id="KW-1185">Reference proteome</keyword>
<proteinExistence type="predicted"/>
<accession>A0ABV5AKI3</accession>
<dbReference type="RefSeq" id="WP_275474258.1">
    <property type="nucleotide sequence ID" value="NZ_CP162940.1"/>
</dbReference>
<comment type="caution">
    <text evidence="1">The sequence shown here is derived from an EMBL/GenBank/DDBJ whole genome shotgun (WGS) entry which is preliminary data.</text>
</comment>